<keyword evidence="4" id="KW-1185">Reference proteome</keyword>
<sequence length="846" mass="98041">QEKDDLSAAITESHRIHRFRQLNVHVHNKRLDELLQHNGLKRVPVYPDGNCFFTAASLHLLNQDKGTLREALCLHMNENVQHYVDFFPCTGSEHERTQQVRASVEELRENGVWNTTANDILPLALANFTRRRVKIFSSKLDKPVWDITPSLKTGETASVFSPIYLAFLAPRGQPEHFDGCLLKKRYIYTEFGDTCPSHEQEAEELQHSQDACTNEANGLDSDSTESEQESPNIPGIYITPPKKARGRKRVAHPENWKRNVRKQLKLSGQQYTSSRGKTIQAKSLKVVDCSKCKLKCTEKISHEERETVFQTFYDLQNYERQKDFVCRHVEEKRTRTYLDESDQPVQKKRLVDRKYFFTVGGEKVRVCKRFFQATLSIGHAYIQHALEHSADGTFTGEDKRGKNIPSNKTSNTDRNRVKQHIESFPAVESHYCRKNTNTRRFLDSTLNVNKMYKMYKDECETADVTPVSSSMYRHIFTTEYNLSFHHPKKDQCLLCNVYHEEKKRNMLTSERETEYSEHMERKVESRTEKAKDKKEAQESDNLYVATFDMEAVLPTPFDLTSQTYYKRKLSTYNLSVFSLADKKAACYVWNESEGQRGSNEVGTCLYKHILSLPQSVQHVILYSDTCTGQNRNQFITAALHHAVQNIPNIQTIDQKFLESGHSQMECDSMHACIERSRRGVKIHHPDQWITVIQCARDSDPYTVVTLEHDAFYDFKELARNTMRNTKHDINNRRVNWLKLKWIRVTKADTDTVYFKYRMKDQFSQIKIKGTSRRGRPQVGTTSLSLLYTSQLPIPNAKKADLTDLCRSGVIPSRHHEFYSKLPSSSTVRDCLAEVDVTEENDDTDDD</sequence>
<feature type="domain" description="OTU" evidence="2">
    <location>
        <begin position="40"/>
        <end position="183"/>
    </location>
</feature>
<organism evidence="3 4">
    <name type="scientific">Batillaria attramentaria</name>
    <dbReference type="NCBI Taxonomy" id="370345"/>
    <lineage>
        <taxon>Eukaryota</taxon>
        <taxon>Metazoa</taxon>
        <taxon>Spiralia</taxon>
        <taxon>Lophotrochozoa</taxon>
        <taxon>Mollusca</taxon>
        <taxon>Gastropoda</taxon>
        <taxon>Caenogastropoda</taxon>
        <taxon>Sorbeoconcha</taxon>
        <taxon>Cerithioidea</taxon>
        <taxon>Batillariidae</taxon>
        <taxon>Batillaria</taxon>
    </lineage>
</organism>
<dbReference type="PANTHER" id="PTHR10773">
    <property type="entry name" value="DNA-DIRECTED RNA POLYMERASES I, II, AND III SUBUNIT RPABC2"/>
    <property type="match status" value="1"/>
</dbReference>
<feature type="region of interest" description="Disordered" evidence="1">
    <location>
        <begin position="508"/>
        <end position="535"/>
    </location>
</feature>
<dbReference type="PROSITE" id="PS50802">
    <property type="entry name" value="OTU"/>
    <property type="match status" value="1"/>
</dbReference>
<feature type="region of interest" description="Disordered" evidence="1">
    <location>
        <begin position="393"/>
        <end position="414"/>
    </location>
</feature>
<protein>
    <recommendedName>
        <fullName evidence="2">OTU domain-containing protein</fullName>
    </recommendedName>
</protein>
<dbReference type="Gene3D" id="3.90.70.80">
    <property type="match status" value="1"/>
</dbReference>
<dbReference type="InterPro" id="IPR038765">
    <property type="entry name" value="Papain-like_cys_pep_sf"/>
</dbReference>
<name>A0ABD0JPM8_9CAEN</name>
<feature type="non-terminal residue" evidence="3">
    <location>
        <position position="1"/>
    </location>
</feature>
<feature type="region of interest" description="Disordered" evidence="1">
    <location>
        <begin position="213"/>
        <end position="253"/>
    </location>
</feature>
<dbReference type="Proteomes" id="UP001519460">
    <property type="component" value="Unassembled WGS sequence"/>
</dbReference>
<evidence type="ECO:0000256" key="1">
    <source>
        <dbReference type="SAM" id="MobiDB-lite"/>
    </source>
</evidence>
<reference evidence="3 4" key="1">
    <citation type="journal article" date="2023" name="Sci. Data">
        <title>Genome assembly of the Korean intertidal mud-creeper Batillaria attramentaria.</title>
        <authorList>
            <person name="Patra A.K."/>
            <person name="Ho P.T."/>
            <person name="Jun S."/>
            <person name="Lee S.J."/>
            <person name="Kim Y."/>
            <person name="Won Y.J."/>
        </authorList>
    </citation>
    <scope>NUCLEOTIDE SEQUENCE [LARGE SCALE GENOMIC DNA]</scope>
    <source>
        <strain evidence="3">Wonlab-2016</strain>
    </source>
</reference>
<dbReference type="EMBL" id="JACVVK020000364">
    <property type="protein sequence ID" value="KAK7476816.1"/>
    <property type="molecule type" value="Genomic_DNA"/>
</dbReference>
<accession>A0ABD0JPM8</accession>
<dbReference type="InterPro" id="IPR003323">
    <property type="entry name" value="OTU_dom"/>
</dbReference>
<dbReference type="SUPFAM" id="SSF54001">
    <property type="entry name" value="Cysteine proteinases"/>
    <property type="match status" value="1"/>
</dbReference>
<evidence type="ECO:0000313" key="4">
    <source>
        <dbReference type="Proteomes" id="UP001519460"/>
    </source>
</evidence>
<dbReference type="PANTHER" id="PTHR10773:SF19">
    <property type="match status" value="1"/>
</dbReference>
<comment type="caution">
    <text evidence="3">The sequence shown here is derived from an EMBL/GenBank/DDBJ whole genome shotgun (WGS) entry which is preliminary data.</text>
</comment>
<evidence type="ECO:0000259" key="2">
    <source>
        <dbReference type="PROSITE" id="PS50802"/>
    </source>
</evidence>
<dbReference type="AlphaFoldDB" id="A0ABD0JPM8"/>
<gene>
    <name evidence="3" type="ORF">BaRGS_00031898</name>
</gene>
<proteinExistence type="predicted"/>
<evidence type="ECO:0000313" key="3">
    <source>
        <dbReference type="EMBL" id="KAK7476816.1"/>
    </source>
</evidence>